<proteinExistence type="predicted"/>
<evidence type="ECO:0000313" key="2">
    <source>
        <dbReference type="EMBL" id="QBR85063.1"/>
    </source>
</evidence>
<dbReference type="InterPro" id="IPR029058">
    <property type="entry name" value="AB_hydrolase_fold"/>
</dbReference>
<dbReference type="Gene3D" id="3.40.50.1820">
    <property type="entry name" value="alpha/beta hydrolase"/>
    <property type="match status" value="1"/>
</dbReference>
<evidence type="ECO:0000256" key="1">
    <source>
        <dbReference type="SAM" id="MobiDB-lite"/>
    </source>
</evidence>
<gene>
    <name evidence="2" type="ORF">E3983_12310</name>
</gene>
<dbReference type="InterPro" id="IPR008536">
    <property type="entry name" value="DUF818"/>
</dbReference>
<organism evidence="2 3">
    <name type="scientific">Legionella israelensis</name>
    <dbReference type="NCBI Taxonomy" id="454"/>
    <lineage>
        <taxon>Bacteria</taxon>
        <taxon>Pseudomonadati</taxon>
        <taxon>Pseudomonadota</taxon>
        <taxon>Gammaproteobacteria</taxon>
        <taxon>Legionellales</taxon>
        <taxon>Legionellaceae</taxon>
        <taxon>Legionella</taxon>
    </lineage>
</organism>
<protein>
    <submittedName>
        <fullName evidence="2">Protein SidB</fullName>
    </submittedName>
</protein>
<sequence length="439" mass="49777">MAVYDAPKPRYSAWEWFKYVGTRIVFPPVLLWDLSKFGINKLAGKMVGGMVLPAQDDNFNEWQVTEEHAKSYNEGNDVTLEVTDEYGKTQELIWQHDNNLTWEKHTVKTHDGAELDTLEIKHISQKDIEPKYQRYIIDFVGNGMCYEQIIDDMQQDAEDLQANVIGFNFRGVSQSTSRARSKDELVTDGIAQVQRLLDQGVSSQNITLKAHSLGAGVASLVAQHFHRLGQPINVFNSRSFSSITNFMVGHIRLKRTDEKGTALGHRESIGGKILGWLAKPFIKLGVVLAKWEINAGEAFKNIPEEYRDYIVVRSRKDIRGNRIDDAVIPHYASIHKELTSERRDKKAKIDALVSVTRTAGDPCSKEKIGEALTSLSQARESLKSDRKMETTSRLDNGHNEDWGTLKNRSGKTARTFFKEFVQRAEQDHSVKQNPVVVFN</sequence>
<reference evidence="2 3" key="1">
    <citation type="submission" date="2019-03" db="EMBL/GenBank/DDBJ databases">
        <title>Diverse conjugative elements silence natural transformation in Legionella species.</title>
        <authorList>
            <person name="Durieux I."/>
            <person name="Ginevra C."/>
            <person name="Attaiech L."/>
            <person name="Picq K."/>
            <person name="Juan P.A."/>
            <person name="Jarraud S."/>
            <person name="Charpentier X."/>
        </authorList>
    </citation>
    <scope>NUCLEOTIDE SEQUENCE [LARGE SCALE GENOMIC DNA]</scope>
    <source>
        <strain evidence="2 3">HL-0427-4011</strain>
    </source>
</reference>
<feature type="compositionally biased region" description="Basic and acidic residues" evidence="1">
    <location>
        <begin position="380"/>
        <end position="403"/>
    </location>
</feature>
<accession>A0AAX1EIT6</accession>
<dbReference type="SUPFAM" id="SSF53474">
    <property type="entry name" value="alpha/beta-Hydrolases"/>
    <property type="match status" value="1"/>
</dbReference>
<dbReference type="Pfam" id="PF05677">
    <property type="entry name" value="DUF818"/>
    <property type="match status" value="1"/>
</dbReference>
<feature type="region of interest" description="Disordered" evidence="1">
    <location>
        <begin position="379"/>
        <end position="406"/>
    </location>
</feature>
<evidence type="ECO:0000313" key="3">
    <source>
        <dbReference type="Proteomes" id="UP000295517"/>
    </source>
</evidence>
<dbReference type="Proteomes" id="UP000295517">
    <property type="component" value="Chromosome"/>
</dbReference>
<dbReference type="RefSeq" id="WP_135061179.1">
    <property type="nucleotide sequence ID" value="NZ_CP038254.1"/>
</dbReference>
<name>A0AAX1EIT6_9GAMM</name>
<dbReference type="AlphaFoldDB" id="A0AAX1EIT6"/>
<dbReference type="EMBL" id="CP038254">
    <property type="protein sequence ID" value="QBR85063.1"/>
    <property type="molecule type" value="Genomic_DNA"/>
</dbReference>